<evidence type="ECO:0000313" key="2">
    <source>
        <dbReference type="EMBL" id="KDR69552.1"/>
    </source>
</evidence>
<proteinExistence type="predicted"/>
<protein>
    <submittedName>
        <fullName evidence="2">Uncharacterized protein</fullName>
    </submittedName>
</protein>
<dbReference type="AlphaFoldDB" id="A0A067SHR6"/>
<dbReference type="EMBL" id="KL142401">
    <property type="protein sequence ID" value="KDR69552.1"/>
    <property type="molecule type" value="Genomic_DNA"/>
</dbReference>
<reference evidence="3" key="1">
    <citation type="journal article" date="2014" name="Proc. Natl. Acad. Sci. U.S.A.">
        <title>Extensive sampling of basidiomycete genomes demonstrates inadequacy of the white-rot/brown-rot paradigm for wood decay fungi.</title>
        <authorList>
            <person name="Riley R."/>
            <person name="Salamov A.A."/>
            <person name="Brown D.W."/>
            <person name="Nagy L.G."/>
            <person name="Floudas D."/>
            <person name="Held B.W."/>
            <person name="Levasseur A."/>
            <person name="Lombard V."/>
            <person name="Morin E."/>
            <person name="Otillar R."/>
            <person name="Lindquist E.A."/>
            <person name="Sun H."/>
            <person name="LaButti K.M."/>
            <person name="Schmutz J."/>
            <person name="Jabbour D."/>
            <person name="Luo H."/>
            <person name="Baker S.E."/>
            <person name="Pisabarro A.G."/>
            <person name="Walton J.D."/>
            <person name="Blanchette R.A."/>
            <person name="Henrissat B."/>
            <person name="Martin F."/>
            <person name="Cullen D."/>
            <person name="Hibbett D.S."/>
            <person name="Grigoriev I.V."/>
        </authorList>
    </citation>
    <scope>NUCLEOTIDE SEQUENCE [LARGE SCALE GENOMIC DNA]</scope>
    <source>
        <strain evidence="3">CBS 339.88</strain>
    </source>
</reference>
<accession>A0A067SHR6</accession>
<organism evidence="2 3">
    <name type="scientific">Galerina marginata (strain CBS 339.88)</name>
    <dbReference type="NCBI Taxonomy" id="685588"/>
    <lineage>
        <taxon>Eukaryota</taxon>
        <taxon>Fungi</taxon>
        <taxon>Dikarya</taxon>
        <taxon>Basidiomycota</taxon>
        <taxon>Agaricomycotina</taxon>
        <taxon>Agaricomycetes</taxon>
        <taxon>Agaricomycetidae</taxon>
        <taxon>Agaricales</taxon>
        <taxon>Agaricineae</taxon>
        <taxon>Strophariaceae</taxon>
        <taxon>Galerina</taxon>
    </lineage>
</organism>
<dbReference type="HOGENOM" id="CLU_1845247_0_0_1"/>
<evidence type="ECO:0000313" key="3">
    <source>
        <dbReference type="Proteomes" id="UP000027222"/>
    </source>
</evidence>
<feature type="region of interest" description="Disordered" evidence="1">
    <location>
        <begin position="87"/>
        <end position="106"/>
    </location>
</feature>
<keyword evidence="3" id="KW-1185">Reference proteome</keyword>
<name>A0A067SHR6_GALM3</name>
<gene>
    <name evidence="2" type="ORF">GALMADRAFT_915827</name>
</gene>
<sequence length="139" mass="15384">MKMRLVSTGFSICNKYSSFILSLLAPSASSVSSPTFTSATVLMTAATYAHAQPSTIKLILIDDTLSLHSPKPQISARLILSHLLNKTRSKTRTTPHPQPQPGTNVHVHAPHRLRRLRDSSLRLRGRAHTRVRVPSRSFP</sequence>
<evidence type="ECO:0000256" key="1">
    <source>
        <dbReference type="SAM" id="MobiDB-lite"/>
    </source>
</evidence>
<dbReference type="Proteomes" id="UP000027222">
    <property type="component" value="Unassembled WGS sequence"/>
</dbReference>